<dbReference type="Gene3D" id="1.10.10.10">
    <property type="entry name" value="Winged helix-like DNA-binding domain superfamily/Winged helix DNA-binding domain"/>
    <property type="match status" value="1"/>
</dbReference>
<dbReference type="OrthoDB" id="2742659at2759"/>
<name>A0A5C2SGH6_9APHY</name>
<accession>A0A5C2SGH6</accession>
<evidence type="ECO:0000256" key="1">
    <source>
        <dbReference type="SAM" id="MobiDB-lite"/>
    </source>
</evidence>
<dbReference type="AlphaFoldDB" id="A0A5C2SGH6"/>
<organism evidence="2 3">
    <name type="scientific">Lentinus tigrinus ALCF2SS1-6</name>
    <dbReference type="NCBI Taxonomy" id="1328759"/>
    <lineage>
        <taxon>Eukaryota</taxon>
        <taxon>Fungi</taxon>
        <taxon>Dikarya</taxon>
        <taxon>Basidiomycota</taxon>
        <taxon>Agaricomycotina</taxon>
        <taxon>Agaricomycetes</taxon>
        <taxon>Polyporales</taxon>
        <taxon>Polyporaceae</taxon>
        <taxon>Lentinus</taxon>
    </lineage>
</organism>
<dbReference type="InterPro" id="IPR036388">
    <property type="entry name" value="WH-like_DNA-bd_sf"/>
</dbReference>
<dbReference type="STRING" id="1328759.A0A5C2SGH6"/>
<sequence>MPPPGFSELSPGRRAAICELHRAGWSYHHIADKTGVSTSTAWYTVQRERNFHTHESLPRSGRPSTLTDRKKRQVIRDLRNHRTSTFKAIADSEGDISEEQVRRIATGAGYHRRVARPIRKRHAWVRENAERDWSKVIWTDETTLELGKRVGHLRVTRKAGEEFLPENIEPTSRSGRPLIRLDLNVTPEQEGSKGGKKKGKGGLKKEQYVSQVLEGPLLEFYTTLNKERGGGMLVVEDGAPAHTAGLSKSARLRLGIHTLTHPPNSPEAVRKAQGMHSPF</sequence>
<evidence type="ECO:0000313" key="2">
    <source>
        <dbReference type="EMBL" id="RPD60456.1"/>
    </source>
</evidence>
<dbReference type="Gene3D" id="3.30.420.10">
    <property type="entry name" value="Ribonuclease H-like superfamily/Ribonuclease H"/>
    <property type="match status" value="1"/>
</dbReference>
<dbReference type="InterPro" id="IPR036397">
    <property type="entry name" value="RNaseH_sf"/>
</dbReference>
<feature type="region of interest" description="Disordered" evidence="1">
    <location>
        <begin position="260"/>
        <end position="279"/>
    </location>
</feature>
<reference evidence="2" key="1">
    <citation type="journal article" date="2018" name="Genome Biol. Evol.">
        <title>Genomics and development of Lentinus tigrinus, a white-rot wood-decaying mushroom with dimorphic fruiting bodies.</title>
        <authorList>
            <person name="Wu B."/>
            <person name="Xu Z."/>
            <person name="Knudson A."/>
            <person name="Carlson A."/>
            <person name="Chen N."/>
            <person name="Kovaka S."/>
            <person name="LaButti K."/>
            <person name="Lipzen A."/>
            <person name="Pennachio C."/>
            <person name="Riley R."/>
            <person name="Schakwitz W."/>
            <person name="Umezawa K."/>
            <person name="Ohm R.A."/>
            <person name="Grigoriev I.V."/>
            <person name="Nagy L.G."/>
            <person name="Gibbons J."/>
            <person name="Hibbett D."/>
        </authorList>
    </citation>
    <scope>NUCLEOTIDE SEQUENCE [LARGE SCALE GENOMIC DNA]</scope>
    <source>
        <strain evidence="2">ALCF2SS1-6</strain>
    </source>
</reference>
<dbReference type="InterPro" id="IPR009057">
    <property type="entry name" value="Homeodomain-like_sf"/>
</dbReference>
<evidence type="ECO:0000313" key="3">
    <source>
        <dbReference type="Proteomes" id="UP000313359"/>
    </source>
</evidence>
<proteinExistence type="predicted"/>
<feature type="region of interest" description="Disordered" evidence="1">
    <location>
        <begin position="185"/>
        <end position="204"/>
    </location>
</feature>
<keyword evidence="3" id="KW-1185">Reference proteome</keyword>
<protein>
    <recommendedName>
        <fullName evidence="4">Transposase Tc1-like domain-containing protein</fullName>
    </recommendedName>
</protein>
<gene>
    <name evidence="2" type="ORF">L227DRAFT_563364</name>
</gene>
<evidence type="ECO:0008006" key="4">
    <source>
        <dbReference type="Google" id="ProtNLM"/>
    </source>
</evidence>
<dbReference type="GO" id="GO:0003676">
    <property type="term" value="F:nucleic acid binding"/>
    <property type="evidence" value="ECO:0007669"/>
    <property type="project" value="InterPro"/>
</dbReference>
<dbReference type="Proteomes" id="UP000313359">
    <property type="component" value="Unassembled WGS sequence"/>
</dbReference>
<dbReference type="SUPFAM" id="SSF46689">
    <property type="entry name" value="Homeodomain-like"/>
    <property type="match status" value="1"/>
</dbReference>
<dbReference type="EMBL" id="ML122265">
    <property type="protein sequence ID" value="RPD60456.1"/>
    <property type="molecule type" value="Genomic_DNA"/>
</dbReference>